<evidence type="ECO:0000313" key="3">
    <source>
        <dbReference type="Proteomes" id="UP000286482"/>
    </source>
</evidence>
<protein>
    <submittedName>
        <fullName evidence="2">Hydrolase</fullName>
    </submittedName>
</protein>
<proteinExistence type="predicted"/>
<keyword evidence="2" id="KW-0378">Hydrolase</keyword>
<dbReference type="SUPFAM" id="SSF56281">
    <property type="entry name" value="Metallo-hydrolase/oxidoreductase"/>
    <property type="match status" value="1"/>
</dbReference>
<dbReference type="Pfam" id="PF12706">
    <property type="entry name" value="Lactamase_B_2"/>
    <property type="match status" value="1"/>
</dbReference>
<dbReference type="InterPro" id="IPR036866">
    <property type="entry name" value="RibonucZ/Hydroxyglut_hydro"/>
</dbReference>
<dbReference type="PANTHER" id="PTHR15032:SF4">
    <property type="entry name" value="N-ACYL-PHOSPHATIDYLETHANOLAMINE-HYDROLYZING PHOSPHOLIPASE D"/>
    <property type="match status" value="1"/>
</dbReference>
<comment type="caution">
    <text evidence="2">The sequence shown here is derived from an EMBL/GenBank/DDBJ whole genome shotgun (WGS) entry which is preliminary data.</text>
</comment>
<organism evidence="2 3">
    <name type="scientific">Alginatibacterium sediminis</name>
    <dbReference type="NCBI Taxonomy" id="2164068"/>
    <lineage>
        <taxon>Bacteria</taxon>
        <taxon>Pseudomonadati</taxon>
        <taxon>Pseudomonadota</taxon>
        <taxon>Gammaproteobacteria</taxon>
        <taxon>Alteromonadales</taxon>
        <taxon>Alteromonadaceae</taxon>
        <taxon>Alginatibacterium</taxon>
    </lineage>
</organism>
<keyword evidence="3" id="KW-1185">Reference proteome</keyword>
<dbReference type="InterPro" id="IPR001279">
    <property type="entry name" value="Metallo-B-lactamas"/>
</dbReference>
<gene>
    <name evidence="2" type="ORF">DBZ36_19155</name>
</gene>
<dbReference type="Proteomes" id="UP000286482">
    <property type="component" value="Unassembled WGS sequence"/>
</dbReference>
<evidence type="ECO:0000259" key="1">
    <source>
        <dbReference type="Pfam" id="PF12706"/>
    </source>
</evidence>
<accession>A0A420E6L0</accession>
<dbReference type="GO" id="GO:0016787">
    <property type="term" value="F:hydrolase activity"/>
    <property type="evidence" value="ECO:0007669"/>
    <property type="project" value="UniProtKB-KW"/>
</dbReference>
<dbReference type="AlphaFoldDB" id="A0A420E6L0"/>
<name>A0A420E6L0_9ALTE</name>
<dbReference type="PANTHER" id="PTHR15032">
    <property type="entry name" value="N-ACYL-PHOSPHATIDYLETHANOLAMINE-HYDROLYZING PHOSPHOLIPASE D"/>
    <property type="match status" value="1"/>
</dbReference>
<dbReference type="Gene3D" id="3.60.15.10">
    <property type="entry name" value="Ribonuclease Z/Hydroxyacylglutathione hydrolase-like"/>
    <property type="match status" value="1"/>
</dbReference>
<feature type="domain" description="Metallo-beta-lactamase" evidence="1">
    <location>
        <begin position="102"/>
        <end position="297"/>
    </location>
</feature>
<dbReference type="OrthoDB" id="9805728at2"/>
<dbReference type="GO" id="GO:0005737">
    <property type="term" value="C:cytoplasm"/>
    <property type="evidence" value="ECO:0007669"/>
    <property type="project" value="TreeGrafter"/>
</dbReference>
<evidence type="ECO:0000313" key="2">
    <source>
        <dbReference type="EMBL" id="RKF13336.1"/>
    </source>
</evidence>
<reference evidence="2 3" key="1">
    <citation type="submission" date="2018-09" db="EMBL/GenBank/DDBJ databases">
        <authorList>
            <person name="Wang Z."/>
        </authorList>
    </citation>
    <scope>NUCLEOTIDE SEQUENCE [LARGE SCALE GENOMIC DNA]</scope>
    <source>
        <strain evidence="2 3">ALS 81</strain>
    </source>
</reference>
<sequence>MVLLSACNNTPEKTKTAIEASAQYSDGVFINKKSDASTFSLKDSWNSAKRFLFEKDPESSPETQIPVKAMSQQSLEAERKLGDALYRIGHSSLLLNLDQEFYLIDPVFGERASPVSFAGPKRFHATPLTIDQLPEIKAVIISHDHYDHLDKSSIKALADKVETFIVPLNVGKHLRKWGVDSANVVELDWWQSIQVESTNTILTATPAQHFSGRTLSDKNETLWASWVIQSKHRKIFFSGDSGYFEGFKEIGERLGPFDLSLMENGAYDQAWEGVHMTPEQSVQAHIDLQAGALLPIHNSTFDLALHAWHEPLNRIEKLTHALNIPLVTPTIGSRLALEPLTPTQAWWKSLQTQQSAKHLDTVATAL</sequence>
<dbReference type="EMBL" id="RAQO01000012">
    <property type="protein sequence ID" value="RKF13336.1"/>
    <property type="molecule type" value="Genomic_DNA"/>
</dbReference>